<keyword evidence="9 11" id="KW-0472">Membrane</keyword>
<evidence type="ECO:0000256" key="12">
    <source>
        <dbReference type="RuleBase" id="RU003357"/>
    </source>
</evidence>
<evidence type="ECO:0000259" key="15">
    <source>
        <dbReference type="Pfam" id="PF07715"/>
    </source>
</evidence>
<feature type="chain" id="PRO_5031312001" evidence="13">
    <location>
        <begin position="25"/>
        <end position="750"/>
    </location>
</feature>
<evidence type="ECO:0000256" key="13">
    <source>
        <dbReference type="SAM" id="SignalP"/>
    </source>
</evidence>
<keyword evidence="6" id="KW-0408">Iron</keyword>
<evidence type="ECO:0000256" key="8">
    <source>
        <dbReference type="ARBA" id="ARBA00023077"/>
    </source>
</evidence>
<evidence type="ECO:0000256" key="2">
    <source>
        <dbReference type="ARBA" id="ARBA00022448"/>
    </source>
</evidence>
<keyword evidence="3 11" id="KW-1134">Transmembrane beta strand</keyword>
<keyword evidence="10 11" id="KW-0998">Cell outer membrane</keyword>
<dbReference type="RefSeq" id="WP_183629196.1">
    <property type="nucleotide sequence ID" value="NZ_JACIDX010000030.1"/>
</dbReference>
<keyword evidence="16" id="KW-0675">Receptor</keyword>
<reference evidence="16 17" key="1">
    <citation type="submission" date="2020-08" db="EMBL/GenBank/DDBJ databases">
        <title>Genomic Encyclopedia of Type Strains, Phase IV (KMG-IV): sequencing the most valuable type-strain genomes for metagenomic binning, comparative biology and taxonomic classification.</title>
        <authorList>
            <person name="Goeker M."/>
        </authorList>
    </citation>
    <scope>NUCLEOTIDE SEQUENCE [LARGE SCALE GENOMIC DNA]</scope>
    <source>
        <strain evidence="16 17">DSM 27057</strain>
    </source>
</reference>
<dbReference type="Pfam" id="PF07715">
    <property type="entry name" value="Plug"/>
    <property type="match status" value="1"/>
</dbReference>
<evidence type="ECO:0000259" key="14">
    <source>
        <dbReference type="Pfam" id="PF00593"/>
    </source>
</evidence>
<evidence type="ECO:0000256" key="11">
    <source>
        <dbReference type="PROSITE-ProRule" id="PRU01360"/>
    </source>
</evidence>
<dbReference type="Gene3D" id="2.40.170.20">
    <property type="entry name" value="TonB-dependent receptor, beta-barrel domain"/>
    <property type="match status" value="1"/>
</dbReference>
<evidence type="ECO:0000256" key="9">
    <source>
        <dbReference type="ARBA" id="ARBA00023136"/>
    </source>
</evidence>
<evidence type="ECO:0000256" key="4">
    <source>
        <dbReference type="ARBA" id="ARBA00022496"/>
    </source>
</evidence>
<dbReference type="InterPro" id="IPR012910">
    <property type="entry name" value="Plug_dom"/>
</dbReference>
<dbReference type="GO" id="GO:0006826">
    <property type="term" value="P:iron ion transport"/>
    <property type="evidence" value="ECO:0007669"/>
    <property type="project" value="UniProtKB-KW"/>
</dbReference>
<protein>
    <submittedName>
        <fullName evidence="16">Iron complex outermembrane receptor protein</fullName>
    </submittedName>
</protein>
<keyword evidence="2 11" id="KW-0813">Transport</keyword>
<feature type="signal peptide" evidence="13">
    <location>
        <begin position="1"/>
        <end position="24"/>
    </location>
</feature>
<comment type="similarity">
    <text evidence="11 12">Belongs to the TonB-dependent receptor family.</text>
</comment>
<name>A0A7W6CKY3_9SPHN</name>
<feature type="domain" description="TonB-dependent receptor-like beta-barrel" evidence="14">
    <location>
        <begin position="256"/>
        <end position="713"/>
    </location>
</feature>
<proteinExistence type="inferred from homology"/>
<dbReference type="EMBL" id="JACIDX010000030">
    <property type="protein sequence ID" value="MBB3957677.1"/>
    <property type="molecule type" value="Genomic_DNA"/>
</dbReference>
<dbReference type="InterPro" id="IPR039426">
    <property type="entry name" value="TonB-dep_rcpt-like"/>
</dbReference>
<gene>
    <name evidence="16" type="ORF">GGR38_004652</name>
</gene>
<dbReference type="InterPro" id="IPR000531">
    <property type="entry name" value="Beta-barrel_TonB"/>
</dbReference>
<evidence type="ECO:0000256" key="5">
    <source>
        <dbReference type="ARBA" id="ARBA00022692"/>
    </source>
</evidence>
<keyword evidence="13" id="KW-0732">Signal</keyword>
<keyword evidence="8 12" id="KW-0798">TonB box</keyword>
<dbReference type="PANTHER" id="PTHR32552">
    <property type="entry name" value="FERRICHROME IRON RECEPTOR-RELATED"/>
    <property type="match status" value="1"/>
</dbReference>
<evidence type="ECO:0000256" key="3">
    <source>
        <dbReference type="ARBA" id="ARBA00022452"/>
    </source>
</evidence>
<keyword evidence="4" id="KW-0410">Iron transport</keyword>
<dbReference type="PROSITE" id="PS52016">
    <property type="entry name" value="TONB_DEPENDENT_REC_3"/>
    <property type="match status" value="1"/>
</dbReference>
<evidence type="ECO:0000313" key="17">
    <source>
        <dbReference type="Proteomes" id="UP000548867"/>
    </source>
</evidence>
<evidence type="ECO:0000256" key="6">
    <source>
        <dbReference type="ARBA" id="ARBA00023004"/>
    </source>
</evidence>
<dbReference type="Pfam" id="PF00593">
    <property type="entry name" value="TonB_dep_Rec_b-barrel"/>
    <property type="match status" value="1"/>
</dbReference>
<keyword evidence="17" id="KW-1185">Reference proteome</keyword>
<sequence>MTRPHTRSLLLASALFLPAAPALADEAATAPAEITVTARYRNETLQQVPIAITAVSGSSLNDRALHNLQDLSATVPSVDFRNGSSNKDRTIFIRGVGTISTSPGVEPSVSTVLDGVVLTRAGQSTLDVGEVERIEVLRGPQGTLFGKNASAGVISIVTKGPSARTGGYGEVSATTDQEYRAKAGITGAIADGVNARIDGLYTNFRGNVDNLGTGHKVNGFERYGARAKIEANPTPDLKLLFQADYLQSRDTAVSVYTSSTQTAYPTGTVTDNATLSGFLSGAGITPSATNRRVSTNFDTDVRDKNAGVGLTADWSLPKGYKLTSITAYRNWKNHQHQDFDGISAISAAIPQGEDYGDVSSRQFSQELRLTSPKGKFFDYVVGAYYLNAKTDERYQRQITRVVSGANVATTGVANYGVTNNNYALFGEANFNFTKNFRALAGYRSVWDELSYYHNRTSTNDPANAGTGAVTGIQGYHSSTGRTSTRGDAYRFGLQLDLGAHAQTYVTYSRGYKGPAYNVFFNMLARDEIALAPETSKSWEAGIKGSALDRKITYSLAAYTTDFNNFQANFSDIAAGAIVTRLINAGTARSRGVEIDLGLHPIPGLSFDTAVAYNDAKVLHFNCPAGAANSCNIDGQTLPYAPKWKLYENVAYRFGVAQGWDLELQTDVTLKSATQYQLTQTPSTIQPAYALLNASVALLGQDNGWQLRAYVKNIGNQHYSNLLSNGTIAGTSRLVPRDDVRYGGILLRKTF</sequence>
<organism evidence="16 17">
    <name type="scientific">Novosphingobium sediminicola</name>
    <dbReference type="NCBI Taxonomy" id="563162"/>
    <lineage>
        <taxon>Bacteria</taxon>
        <taxon>Pseudomonadati</taxon>
        <taxon>Pseudomonadota</taxon>
        <taxon>Alphaproteobacteria</taxon>
        <taxon>Sphingomonadales</taxon>
        <taxon>Sphingomonadaceae</taxon>
        <taxon>Novosphingobium</taxon>
    </lineage>
</organism>
<keyword evidence="5 11" id="KW-0812">Transmembrane</keyword>
<evidence type="ECO:0000256" key="1">
    <source>
        <dbReference type="ARBA" id="ARBA00004571"/>
    </source>
</evidence>
<dbReference type="AlphaFoldDB" id="A0A7W6CKY3"/>
<dbReference type="Proteomes" id="UP000548867">
    <property type="component" value="Unassembled WGS sequence"/>
</dbReference>
<comment type="caution">
    <text evidence="16">The sequence shown here is derived from an EMBL/GenBank/DDBJ whole genome shotgun (WGS) entry which is preliminary data.</text>
</comment>
<keyword evidence="7" id="KW-0406">Ion transport</keyword>
<dbReference type="InterPro" id="IPR036942">
    <property type="entry name" value="Beta-barrel_TonB_sf"/>
</dbReference>
<dbReference type="PANTHER" id="PTHR32552:SF81">
    <property type="entry name" value="TONB-DEPENDENT OUTER MEMBRANE RECEPTOR"/>
    <property type="match status" value="1"/>
</dbReference>
<feature type="domain" description="TonB-dependent receptor plug" evidence="15">
    <location>
        <begin position="45"/>
        <end position="153"/>
    </location>
</feature>
<evidence type="ECO:0000256" key="7">
    <source>
        <dbReference type="ARBA" id="ARBA00023065"/>
    </source>
</evidence>
<accession>A0A7W6CKY3</accession>
<comment type="subcellular location">
    <subcellularLocation>
        <location evidence="1 11">Cell outer membrane</location>
        <topology evidence="1 11">Multi-pass membrane protein</topology>
    </subcellularLocation>
</comment>
<evidence type="ECO:0000313" key="16">
    <source>
        <dbReference type="EMBL" id="MBB3957677.1"/>
    </source>
</evidence>
<evidence type="ECO:0000256" key="10">
    <source>
        <dbReference type="ARBA" id="ARBA00023237"/>
    </source>
</evidence>
<dbReference type="GO" id="GO:0009279">
    <property type="term" value="C:cell outer membrane"/>
    <property type="evidence" value="ECO:0007669"/>
    <property type="project" value="UniProtKB-SubCell"/>
</dbReference>
<dbReference type="SUPFAM" id="SSF56935">
    <property type="entry name" value="Porins"/>
    <property type="match status" value="1"/>
</dbReference>